<evidence type="ECO:0000256" key="1">
    <source>
        <dbReference type="SAM" id="MobiDB-lite"/>
    </source>
</evidence>
<proteinExistence type="predicted"/>
<organism evidence="2 3">
    <name type="scientific">Edaphochlamys debaryana</name>
    <dbReference type="NCBI Taxonomy" id="47281"/>
    <lineage>
        <taxon>Eukaryota</taxon>
        <taxon>Viridiplantae</taxon>
        <taxon>Chlorophyta</taxon>
        <taxon>core chlorophytes</taxon>
        <taxon>Chlorophyceae</taxon>
        <taxon>CS clade</taxon>
        <taxon>Chlamydomonadales</taxon>
        <taxon>Chlamydomonadales incertae sedis</taxon>
        <taxon>Edaphochlamys</taxon>
    </lineage>
</organism>
<evidence type="ECO:0000313" key="2">
    <source>
        <dbReference type="EMBL" id="KAG2485205.1"/>
    </source>
</evidence>
<protein>
    <submittedName>
        <fullName evidence="2">Uncharacterized protein</fullName>
    </submittedName>
</protein>
<gene>
    <name evidence="2" type="ORF">HYH03_015992</name>
</gene>
<dbReference type="AlphaFoldDB" id="A0A835XKR1"/>
<feature type="region of interest" description="Disordered" evidence="1">
    <location>
        <begin position="1"/>
        <end position="136"/>
    </location>
</feature>
<name>A0A835XKR1_9CHLO</name>
<feature type="non-terminal residue" evidence="2">
    <location>
        <position position="1"/>
    </location>
</feature>
<keyword evidence="3" id="KW-1185">Reference proteome</keyword>
<reference evidence="2" key="1">
    <citation type="journal article" date="2020" name="bioRxiv">
        <title>Comparative genomics of Chlamydomonas.</title>
        <authorList>
            <person name="Craig R.J."/>
            <person name="Hasan A.R."/>
            <person name="Ness R.W."/>
            <person name="Keightley P.D."/>
        </authorList>
    </citation>
    <scope>NUCLEOTIDE SEQUENCE</scope>
    <source>
        <strain evidence="2">CCAP 11/70</strain>
    </source>
</reference>
<evidence type="ECO:0000313" key="3">
    <source>
        <dbReference type="Proteomes" id="UP000612055"/>
    </source>
</evidence>
<dbReference type="EMBL" id="JAEHOE010000133">
    <property type="protein sequence ID" value="KAG2485205.1"/>
    <property type="molecule type" value="Genomic_DNA"/>
</dbReference>
<feature type="compositionally biased region" description="Low complexity" evidence="1">
    <location>
        <begin position="14"/>
        <end position="25"/>
    </location>
</feature>
<comment type="caution">
    <text evidence="2">The sequence shown here is derived from an EMBL/GenBank/DDBJ whole genome shotgun (WGS) entry which is preliminary data.</text>
</comment>
<sequence>MHALKPQRPGAAGPRHSAARPLAPASLPPPPPALSRPLPLTPSRRGAMGLGRLLASPLRGLMPWSEAEQDPDPTPYLRRRRPAGATQDRPGSDLPPVWPADGAGTPGSPEQLRSGAPGYSNGSHRHGPLAAASEDGPAPVGSLLGSLLGGLLLPALGGAVAGYALGLPLDAVGVAAA</sequence>
<feature type="compositionally biased region" description="Low complexity" evidence="1">
    <location>
        <begin position="35"/>
        <end position="45"/>
    </location>
</feature>
<dbReference type="Proteomes" id="UP000612055">
    <property type="component" value="Unassembled WGS sequence"/>
</dbReference>
<accession>A0A835XKR1</accession>